<dbReference type="EMBL" id="DRWN01000029">
    <property type="protein sequence ID" value="HHK68360.1"/>
    <property type="molecule type" value="Genomic_DNA"/>
</dbReference>
<protein>
    <submittedName>
        <fullName evidence="1">Uncharacterized protein</fullName>
    </submittedName>
</protein>
<name>A0A7C5LBZ2_CALS0</name>
<evidence type="ECO:0000313" key="1">
    <source>
        <dbReference type="EMBL" id="HHK68360.1"/>
    </source>
</evidence>
<dbReference type="AlphaFoldDB" id="A0A7C5LBZ2"/>
<sequence length="128" mass="14614">MREKILVVGVFPTAFMSRCKSLCNPAHIAGLWKSYDQLQEYPKDFLEEFRRVEAVVKALAAKGFEVRLVHALSPLGVWLSFRHRLGSGFYAIANKKPVKIGRNIDETLEDIKAATLNRVVRRLRFKIG</sequence>
<accession>A0A7C5LBZ2</accession>
<comment type="caution">
    <text evidence="1">The sequence shown here is derived from an EMBL/GenBank/DDBJ whole genome shotgun (WGS) entry which is preliminary data.</text>
</comment>
<organism evidence="1">
    <name type="scientific">Caldiarchaeum subterraneum</name>
    <dbReference type="NCBI Taxonomy" id="311458"/>
    <lineage>
        <taxon>Archaea</taxon>
        <taxon>Nitrososphaerota</taxon>
        <taxon>Candidatus Caldarchaeales</taxon>
        <taxon>Candidatus Caldarchaeaceae</taxon>
        <taxon>Candidatus Caldarchaeum</taxon>
    </lineage>
</organism>
<reference evidence="1" key="1">
    <citation type="journal article" date="2020" name="mSystems">
        <title>Genome- and Community-Level Interaction Insights into Carbon Utilization and Element Cycling Functions of Hydrothermarchaeota in Hydrothermal Sediment.</title>
        <authorList>
            <person name="Zhou Z."/>
            <person name="Liu Y."/>
            <person name="Xu W."/>
            <person name="Pan J."/>
            <person name="Luo Z.H."/>
            <person name="Li M."/>
        </authorList>
    </citation>
    <scope>NUCLEOTIDE SEQUENCE [LARGE SCALE GENOMIC DNA]</scope>
    <source>
        <strain evidence="1">SpSt-1056</strain>
    </source>
</reference>
<gene>
    <name evidence="1" type="ORF">ENM11_04305</name>
</gene>
<proteinExistence type="predicted"/>